<feature type="active site" evidence="6">
    <location>
        <position position="165"/>
    </location>
</feature>
<dbReference type="EMBL" id="QJUL01000076">
    <property type="protein sequence ID" value="TBU82958.1"/>
    <property type="molecule type" value="Genomic_DNA"/>
</dbReference>
<dbReference type="InterPro" id="IPR019533">
    <property type="entry name" value="Peptidase_S26"/>
</dbReference>
<feature type="transmembrane region" description="Helical" evidence="7">
    <location>
        <begin position="58"/>
        <end position="79"/>
    </location>
</feature>
<evidence type="ECO:0000256" key="7">
    <source>
        <dbReference type="RuleBase" id="RU003993"/>
    </source>
</evidence>
<keyword evidence="5 7" id="KW-0378">Hydrolase</keyword>
<comment type="subcellular location">
    <subcellularLocation>
        <location evidence="8">Membrane</location>
        <topology evidence="8">Multi-pass membrane protein</topology>
    </subcellularLocation>
</comment>
<evidence type="ECO:0000313" key="11">
    <source>
        <dbReference type="Proteomes" id="UP000293172"/>
    </source>
</evidence>
<dbReference type="Gene3D" id="2.10.109.10">
    <property type="entry name" value="Umud Fragment, subunit A"/>
    <property type="match status" value="1"/>
</dbReference>
<keyword evidence="4 7" id="KW-0645">Protease</keyword>
<comment type="caution">
    <text evidence="7">Lacks conserved residue(s) required for the propagation of feature annotation.</text>
</comment>
<gene>
    <name evidence="10" type="primary">lepB</name>
    <name evidence="10" type="ORF">DNK44_25855</name>
</gene>
<dbReference type="PANTHER" id="PTHR43390:SF14">
    <property type="entry name" value="SIGNAL PEPTIDASE I"/>
    <property type="match status" value="1"/>
</dbReference>
<dbReference type="OrthoDB" id="5986739at2"/>
<comment type="similarity">
    <text evidence="8">Belongs to the peptidase S26 family.</text>
</comment>
<evidence type="ECO:0000256" key="4">
    <source>
        <dbReference type="ARBA" id="ARBA00022670"/>
    </source>
</evidence>
<proteinExistence type="inferred from homology"/>
<evidence type="ECO:0000256" key="1">
    <source>
        <dbReference type="ARBA" id="ARBA00000677"/>
    </source>
</evidence>
<dbReference type="InterPro" id="IPR019757">
    <property type="entry name" value="Pept_S26A_signal_pept_1_Lys-AS"/>
</dbReference>
<dbReference type="PANTHER" id="PTHR43390">
    <property type="entry name" value="SIGNAL PEPTIDASE I"/>
    <property type="match status" value="1"/>
</dbReference>
<dbReference type="GO" id="GO:0006465">
    <property type="term" value="P:signal peptide processing"/>
    <property type="evidence" value="ECO:0007669"/>
    <property type="project" value="InterPro"/>
</dbReference>
<keyword evidence="7" id="KW-0812">Transmembrane</keyword>
<dbReference type="GO" id="GO:0009003">
    <property type="term" value="F:signal peptidase activity"/>
    <property type="evidence" value="ECO:0007669"/>
    <property type="project" value="UniProtKB-EC"/>
</dbReference>
<dbReference type="Pfam" id="PF10502">
    <property type="entry name" value="Peptidase_S26"/>
    <property type="match status" value="1"/>
</dbReference>
<comment type="caution">
    <text evidence="10">The sequence shown here is derived from an EMBL/GenBank/DDBJ whole genome shotgun (WGS) entry which is preliminary data.</text>
</comment>
<dbReference type="Proteomes" id="UP000293172">
    <property type="component" value="Unassembled WGS sequence"/>
</dbReference>
<comment type="catalytic activity">
    <reaction evidence="1 7">
        <text>Cleavage of hydrophobic, N-terminal signal or leader sequences from secreted and periplasmic proteins.</text>
        <dbReference type="EC" id="3.4.21.89"/>
    </reaction>
</comment>
<dbReference type="InterPro" id="IPR000223">
    <property type="entry name" value="Pept_S26A_signal_pept_1"/>
</dbReference>
<evidence type="ECO:0000256" key="2">
    <source>
        <dbReference type="ARBA" id="ARBA00013208"/>
    </source>
</evidence>
<evidence type="ECO:0000259" key="9">
    <source>
        <dbReference type="Pfam" id="PF10502"/>
    </source>
</evidence>
<dbReference type="PRINTS" id="PR00727">
    <property type="entry name" value="LEADERPTASE"/>
</dbReference>
<dbReference type="InterPro" id="IPR019756">
    <property type="entry name" value="Pept_S26A_signal_pept_1_Ser-AS"/>
</dbReference>
<dbReference type="InterPro" id="IPR036286">
    <property type="entry name" value="LexA/Signal_pep-like_sf"/>
</dbReference>
<dbReference type="CDD" id="cd06530">
    <property type="entry name" value="S26_SPase_I"/>
    <property type="match status" value="1"/>
</dbReference>
<sequence length="262" mass="28189">MHARRSPLLAFAMSCVVAGWGLMYIGRLKWAMGVAVLMYGGLLLAGILGMIASPTGLYAIGGFVVLVKLGSALTAAWLARNSGSALEFPSARLHVLYVATLVLITVTVMYPLRPSLLGYKLYHIPSGSMAPTLSSGDYIVSNTRYDTPKVGDIVVYRFRGTEATKRVAAVGGDTLSIVNGEVIINGHNLGLFHAPADQVTLAHSLELTPQQVEPGHVYLLGDNRDYSNDSRFMGQVAVEDVTGKITGIWFSRERARIGTSFE</sequence>
<feature type="transmembrane region" description="Helical" evidence="7">
    <location>
        <begin position="91"/>
        <end position="112"/>
    </location>
</feature>
<keyword evidence="7" id="KW-0472">Membrane</keyword>
<evidence type="ECO:0000256" key="6">
    <source>
        <dbReference type="PIRSR" id="PIRSR600223-1"/>
    </source>
</evidence>
<dbReference type="GO" id="GO:0004252">
    <property type="term" value="F:serine-type endopeptidase activity"/>
    <property type="evidence" value="ECO:0007669"/>
    <property type="project" value="InterPro"/>
</dbReference>
<keyword evidence="7" id="KW-1133">Transmembrane helix</keyword>
<dbReference type="NCBIfam" id="TIGR02227">
    <property type="entry name" value="sigpep_I_bact"/>
    <property type="match status" value="1"/>
</dbReference>
<evidence type="ECO:0000256" key="5">
    <source>
        <dbReference type="ARBA" id="ARBA00022801"/>
    </source>
</evidence>
<dbReference type="GO" id="GO:0016020">
    <property type="term" value="C:membrane"/>
    <property type="evidence" value="ECO:0007669"/>
    <property type="project" value="UniProtKB-SubCell"/>
</dbReference>
<feature type="transmembrane region" description="Helical" evidence="7">
    <location>
        <begin position="31"/>
        <end position="51"/>
    </location>
</feature>
<accession>A0A4Q9QQJ0</accession>
<dbReference type="SUPFAM" id="SSF51306">
    <property type="entry name" value="LexA/Signal peptidase"/>
    <property type="match status" value="1"/>
</dbReference>
<evidence type="ECO:0000256" key="8">
    <source>
        <dbReference type="RuleBase" id="RU362042"/>
    </source>
</evidence>
<feature type="transmembrane region" description="Helical" evidence="7">
    <location>
        <begin position="7"/>
        <end position="25"/>
    </location>
</feature>
<feature type="domain" description="Peptidase S26" evidence="9">
    <location>
        <begin position="101"/>
        <end position="249"/>
    </location>
</feature>
<name>A0A4Q9QQJ0_9GAMM</name>
<evidence type="ECO:0000313" key="10">
    <source>
        <dbReference type="EMBL" id="TBU82958.1"/>
    </source>
</evidence>
<dbReference type="EC" id="3.4.21.89" evidence="2 7"/>
<protein>
    <recommendedName>
        <fullName evidence="3 7">Signal peptidase I</fullName>
        <ecNumber evidence="2 7">3.4.21.89</ecNumber>
    </recommendedName>
</protein>
<organism evidence="10 11">
    <name type="scientific">Phytopseudomonas dryadis</name>
    <dbReference type="NCBI Taxonomy" id="2487520"/>
    <lineage>
        <taxon>Bacteria</taxon>
        <taxon>Pseudomonadati</taxon>
        <taxon>Pseudomonadota</taxon>
        <taxon>Gammaproteobacteria</taxon>
        <taxon>Pseudomonadales</taxon>
        <taxon>Pseudomonadaceae</taxon>
        <taxon>Phytopseudomonas</taxon>
    </lineage>
</organism>
<dbReference type="AlphaFoldDB" id="A0A4Q9QQJ0"/>
<dbReference type="PROSITE" id="PS00760">
    <property type="entry name" value="SPASE_I_2"/>
    <property type="match status" value="1"/>
</dbReference>
<feature type="active site" evidence="6">
    <location>
        <position position="128"/>
    </location>
</feature>
<dbReference type="PROSITE" id="PS00501">
    <property type="entry name" value="SPASE_I_1"/>
    <property type="match status" value="1"/>
</dbReference>
<evidence type="ECO:0000256" key="3">
    <source>
        <dbReference type="ARBA" id="ARBA00019232"/>
    </source>
</evidence>
<reference evidence="10 11" key="1">
    <citation type="submission" date="2018-06" db="EMBL/GenBank/DDBJ databases">
        <title>Three novel Pseudomonas species isolated from symptomatic oak.</title>
        <authorList>
            <person name="Bueno-Gonzalez V."/>
            <person name="Brady C."/>
        </authorList>
    </citation>
    <scope>NUCLEOTIDE SEQUENCE [LARGE SCALE GENOMIC DNA]</scope>
    <source>
        <strain evidence="10 11">P6B</strain>
    </source>
</reference>